<proteinExistence type="predicted"/>
<reference evidence="1 2" key="1">
    <citation type="submission" date="2024-03" db="EMBL/GenBank/DDBJ databases">
        <title>The Acrasis kona genome and developmental transcriptomes reveal deep origins of eukaryotic multicellular pathways.</title>
        <authorList>
            <person name="Sheikh S."/>
            <person name="Fu C.-J."/>
            <person name="Brown M.W."/>
            <person name="Baldauf S.L."/>
        </authorList>
    </citation>
    <scope>NUCLEOTIDE SEQUENCE [LARGE SCALE GENOMIC DNA]</scope>
    <source>
        <strain evidence="1 2">ATCC MYA-3509</strain>
    </source>
</reference>
<dbReference type="SUPFAM" id="SSF53187">
    <property type="entry name" value="Zn-dependent exopeptidases"/>
    <property type="match status" value="1"/>
</dbReference>
<dbReference type="Proteomes" id="UP001431209">
    <property type="component" value="Unassembled WGS sequence"/>
</dbReference>
<gene>
    <name evidence="1" type="ORF">AKO1_012589</name>
</gene>
<comment type="caution">
    <text evidence="1">The sequence shown here is derived from an EMBL/GenBank/DDBJ whole genome shotgun (WGS) entry which is preliminary data.</text>
</comment>
<organism evidence="1 2">
    <name type="scientific">Acrasis kona</name>
    <dbReference type="NCBI Taxonomy" id="1008807"/>
    <lineage>
        <taxon>Eukaryota</taxon>
        <taxon>Discoba</taxon>
        <taxon>Heterolobosea</taxon>
        <taxon>Tetramitia</taxon>
        <taxon>Eutetramitia</taxon>
        <taxon>Acrasidae</taxon>
        <taxon>Acrasis</taxon>
    </lineage>
</organism>
<name>A0AAW2YVS0_9EUKA</name>
<evidence type="ECO:0000313" key="1">
    <source>
        <dbReference type="EMBL" id="KAL0481182.1"/>
    </source>
</evidence>
<evidence type="ECO:0000313" key="2">
    <source>
        <dbReference type="Proteomes" id="UP001431209"/>
    </source>
</evidence>
<sequence>MLIFSVHGDTNFKNHQLHTFPDGRIQGHLDNFAGVHCIMNAYFSGKLNKDYVRVEITYGEETDMEGARELRKEITPRDVIVVIDVTGTVTQKSFVIEKCFNAKIRRFLNEILADMDCDVFENCPDEIAQQDETDVYRKVAPFCFFLGVPVQGGDYNEGMVFSHVKTLEAVKEAVIRIVEKYPDFVERHALNVNTEPKNELDIDEGALGFLTL</sequence>
<dbReference type="AlphaFoldDB" id="A0AAW2YVS0"/>
<protein>
    <submittedName>
        <fullName evidence="1">Phenylalanine ammonia-lyase</fullName>
    </submittedName>
</protein>
<dbReference type="Gene3D" id="3.40.630.10">
    <property type="entry name" value="Zn peptidases"/>
    <property type="match status" value="1"/>
</dbReference>
<accession>A0AAW2YVS0</accession>
<dbReference type="EMBL" id="JAOPGA020000734">
    <property type="protein sequence ID" value="KAL0481182.1"/>
    <property type="molecule type" value="Genomic_DNA"/>
</dbReference>
<keyword evidence="2" id="KW-1185">Reference proteome</keyword>